<keyword evidence="6" id="KW-0677">Repeat</keyword>
<organism evidence="20 21">
    <name type="scientific">Seriola lalandi dorsalis</name>
    <dbReference type="NCBI Taxonomy" id="1841481"/>
    <lineage>
        <taxon>Eukaryota</taxon>
        <taxon>Metazoa</taxon>
        <taxon>Chordata</taxon>
        <taxon>Craniata</taxon>
        <taxon>Vertebrata</taxon>
        <taxon>Euteleostomi</taxon>
        <taxon>Actinopterygii</taxon>
        <taxon>Neopterygii</taxon>
        <taxon>Teleostei</taxon>
        <taxon>Neoteleostei</taxon>
        <taxon>Acanthomorphata</taxon>
        <taxon>Carangaria</taxon>
        <taxon>Carangiformes</taxon>
        <taxon>Carangidae</taxon>
        <taxon>Seriola</taxon>
    </lineage>
</organism>
<feature type="region of interest" description="Disordered" evidence="17">
    <location>
        <begin position="337"/>
        <end position="445"/>
    </location>
</feature>
<feature type="region of interest" description="Disordered" evidence="17">
    <location>
        <begin position="748"/>
        <end position="767"/>
    </location>
</feature>
<protein>
    <recommendedName>
        <fullName evidence="4">[histone H3]-trimethyl-L-lysine(9) demethylase</fullName>
        <ecNumber evidence="4">1.14.11.66</ecNumber>
    </recommendedName>
</protein>
<dbReference type="SUPFAM" id="SSF63748">
    <property type="entry name" value="Tudor/PWWP/MBT"/>
    <property type="match status" value="2"/>
</dbReference>
<evidence type="ECO:0000256" key="16">
    <source>
        <dbReference type="ARBA" id="ARBA00049349"/>
    </source>
</evidence>
<evidence type="ECO:0000256" key="9">
    <source>
        <dbReference type="ARBA" id="ARBA00022853"/>
    </source>
</evidence>
<evidence type="ECO:0000256" key="12">
    <source>
        <dbReference type="ARBA" id="ARBA00023004"/>
    </source>
</evidence>
<feature type="compositionally biased region" description="Polar residues" evidence="17">
    <location>
        <begin position="588"/>
        <end position="611"/>
    </location>
</feature>
<dbReference type="PROSITE" id="PS51184">
    <property type="entry name" value="JMJC"/>
    <property type="match status" value="1"/>
</dbReference>
<dbReference type="Pfam" id="PF02373">
    <property type="entry name" value="JmjC"/>
    <property type="match status" value="1"/>
</dbReference>
<feature type="compositionally biased region" description="Basic and acidic residues" evidence="17">
    <location>
        <begin position="871"/>
        <end position="880"/>
    </location>
</feature>
<dbReference type="Gene3D" id="3.10.330.70">
    <property type="match status" value="1"/>
</dbReference>
<evidence type="ECO:0000256" key="11">
    <source>
        <dbReference type="ARBA" id="ARBA00023002"/>
    </source>
</evidence>
<feature type="compositionally biased region" description="Polar residues" evidence="17">
    <location>
        <begin position="839"/>
        <end position="863"/>
    </location>
</feature>
<feature type="domain" description="JmjC" evidence="19">
    <location>
        <begin position="144"/>
        <end position="310"/>
    </location>
</feature>
<dbReference type="FunFam" id="2.60.120.650:FF:000003">
    <property type="entry name" value="Lysine-specific demethylase 4D"/>
    <property type="match status" value="1"/>
</dbReference>
<dbReference type="Pfam" id="PF13831">
    <property type="entry name" value="PHD_2"/>
    <property type="match status" value="1"/>
</dbReference>
<feature type="region of interest" description="Disordered" evidence="17">
    <location>
        <begin position="585"/>
        <end position="620"/>
    </location>
</feature>
<feature type="compositionally biased region" description="Acidic residues" evidence="17">
    <location>
        <begin position="1111"/>
        <end position="1133"/>
    </location>
</feature>
<feature type="compositionally biased region" description="Low complexity" evidence="17">
    <location>
        <begin position="1099"/>
        <end position="1110"/>
    </location>
</feature>
<reference evidence="20" key="1">
    <citation type="submission" date="2025-08" db="UniProtKB">
        <authorList>
            <consortium name="Ensembl"/>
        </authorList>
    </citation>
    <scope>IDENTIFICATION</scope>
</reference>
<comment type="catalytic activity">
    <reaction evidence="16">
        <text>N(6),N(6),N(6)-trimethyl-L-lysyl(9)-[histone H3] + 2 2-oxoglutarate + 2 O2 = N(6)-methyl-L-lysyl(9)-[histone H3] + 2 formaldehyde + 2 succinate + 2 CO2</text>
        <dbReference type="Rhea" id="RHEA:60200"/>
        <dbReference type="Rhea" id="RHEA-COMP:15538"/>
        <dbReference type="Rhea" id="RHEA-COMP:15542"/>
        <dbReference type="ChEBI" id="CHEBI:15379"/>
        <dbReference type="ChEBI" id="CHEBI:16526"/>
        <dbReference type="ChEBI" id="CHEBI:16810"/>
        <dbReference type="ChEBI" id="CHEBI:16842"/>
        <dbReference type="ChEBI" id="CHEBI:30031"/>
        <dbReference type="ChEBI" id="CHEBI:61929"/>
        <dbReference type="ChEBI" id="CHEBI:61961"/>
        <dbReference type="EC" id="1.14.11.66"/>
    </reaction>
</comment>
<dbReference type="GO" id="GO:0051864">
    <property type="term" value="F:histone H3K36 demethylase activity"/>
    <property type="evidence" value="ECO:0007669"/>
    <property type="project" value="TreeGrafter"/>
</dbReference>
<evidence type="ECO:0000256" key="17">
    <source>
        <dbReference type="SAM" id="MobiDB-lite"/>
    </source>
</evidence>
<keyword evidence="10" id="KW-0223">Dioxygenase</keyword>
<dbReference type="SUPFAM" id="SSF51197">
    <property type="entry name" value="Clavaminate synthase-like"/>
    <property type="match status" value="1"/>
</dbReference>
<evidence type="ECO:0000256" key="5">
    <source>
        <dbReference type="ARBA" id="ARBA00022723"/>
    </source>
</evidence>
<dbReference type="SMART" id="SM00249">
    <property type="entry name" value="PHD"/>
    <property type="match status" value="1"/>
</dbReference>
<keyword evidence="21" id="KW-1185">Reference proteome</keyword>
<dbReference type="GO" id="GO:0008270">
    <property type="term" value="F:zinc ion binding"/>
    <property type="evidence" value="ECO:0007669"/>
    <property type="project" value="UniProtKB-KW"/>
</dbReference>
<dbReference type="InterPro" id="IPR002999">
    <property type="entry name" value="Tudor"/>
</dbReference>
<dbReference type="PANTHER" id="PTHR10694">
    <property type="entry name" value="LYSINE-SPECIFIC DEMETHYLASE"/>
    <property type="match status" value="1"/>
</dbReference>
<proteinExistence type="inferred from homology"/>
<dbReference type="RefSeq" id="XP_023274903.1">
    <property type="nucleotide sequence ID" value="XM_023419135.1"/>
</dbReference>
<keyword evidence="11" id="KW-0560">Oxidoreductase</keyword>
<dbReference type="InterPro" id="IPR003347">
    <property type="entry name" value="JmjC_dom"/>
</dbReference>
<evidence type="ECO:0000256" key="2">
    <source>
        <dbReference type="ARBA" id="ARBA00004123"/>
    </source>
</evidence>
<feature type="region of interest" description="Disordered" evidence="17">
    <location>
        <begin position="1242"/>
        <end position="1270"/>
    </location>
</feature>
<evidence type="ECO:0000256" key="10">
    <source>
        <dbReference type="ARBA" id="ARBA00022964"/>
    </source>
</evidence>
<feature type="compositionally biased region" description="Polar residues" evidence="17">
    <location>
        <begin position="348"/>
        <end position="360"/>
    </location>
</feature>
<feature type="compositionally biased region" description="Basic residues" evidence="17">
    <location>
        <begin position="1152"/>
        <end position="1162"/>
    </location>
</feature>
<keyword evidence="12" id="KW-0408">Iron</keyword>
<evidence type="ECO:0000256" key="8">
    <source>
        <dbReference type="ARBA" id="ARBA00022833"/>
    </source>
</evidence>
<dbReference type="FunFam" id="3.10.330.70:FF:000001">
    <property type="entry name" value="Putative lysine-specific demethylase 4a"/>
    <property type="match status" value="1"/>
</dbReference>
<evidence type="ECO:0000313" key="20">
    <source>
        <dbReference type="Ensembl" id="ENSSLDP00000031828.1"/>
    </source>
</evidence>
<feature type="compositionally biased region" description="Polar residues" evidence="17">
    <location>
        <begin position="507"/>
        <end position="516"/>
    </location>
</feature>
<feature type="region of interest" description="Disordered" evidence="17">
    <location>
        <begin position="989"/>
        <end position="1017"/>
    </location>
</feature>
<dbReference type="CTD" id="23081"/>
<accession>A0A3B4YTY8</accession>
<feature type="region of interest" description="Disordered" evidence="17">
    <location>
        <begin position="504"/>
        <end position="529"/>
    </location>
</feature>
<evidence type="ECO:0000256" key="15">
    <source>
        <dbReference type="ARBA" id="ARBA00023242"/>
    </source>
</evidence>
<evidence type="ECO:0000256" key="1">
    <source>
        <dbReference type="ARBA" id="ARBA00001954"/>
    </source>
</evidence>
<dbReference type="Gene3D" id="2.60.120.650">
    <property type="entry name" value="Cupin"/>
    <property type="match status" value="1"/>
</dbReference>
<evidence type="ECO:0000256" key="7">
    <source>
        <dbReference type="ARBA" id="ARBA00022771"/>
    </source>
</evidence>
<dbReference type="InterPro" id="IPR003349">
    <property type="entry name" value="JmjN"/>
</dbReference>
<keyword evidence="8" id="KW-0862">Zinc</keyword>
<dbReference type="CDD" id="cd20465">
    <property type="entry name" value="Tudor_JMJD2C_rpt1"/>
    <property type="match status" value="1"/>
</dbReference>
<evidence type="ECO:0000256" key="13">
    <source>
        <dbReference type="ARBA" id="ARBA00023015"/>
    </source>
</evidence>
<comment type="similarity">
    <text evidence="3">Belongs to the JHDM3 histone demethylase family.</text>
</comment>
<keyword evidence="7" id="KW-0863">Zinc-finger</keyword>
<dbReference type="GO" id="GO:0000785">
    <property type="term" value="C:chromatin"/>
    <property type="evidence" value="ECO:0007669"/>
    <property type="project" value="TreeGrafter"/>
</dbReference>
<dbReference type="Pfam" id="PF02375">
    <property type="entry name" value="JmjN"/>
    <property type="match status" value="1"/>
</dbReference>
<evidence type="ECO:0000259" key="18">
    <source>
        <dbReference type="PROSITE" id="PS51183"/>
    </source>
</evidence>
<dbReference type="GO" id="GO:0140684">
    <property type="term" value="F:histone H3K9me2/H3K9me3 demethylase activity"/>
    <property type="evidence" value="ECO:0007669"/>
    <property type="project" value="UniProtKB-EC"/>
</dbReference>
<keyword evidence="9" id="KW-0156">Chromatin regulator</keyword>
<keyword evidence="5" id="KW-0479">Metal-binding</keyword>
<evidence type="ECO:0000256" key="3">
    <source>
        <dbReference type="ARBA" id="ARBA00009711"/>
    </source>
</evidence>
<feature type="compositionally biased region" description="Acidic residues" evidence="17">
    <location>
        <begin position="1176"/>
        <end position="1191"/>
    </location>
</feature>
<dbReference type="InterPro" id="IPR001965">
    <property type="entry name" value="Znf_PHD"/>
</dbReference>
<dbReference type="Gene3D" id="3.30.40.10">
    <property type="entry name" value="Zinc/RING finger domain, C3HC4 (zinc finger)"/>
    <property type="match status" value="1"/>
</dbReference>
<dbReference type="Proteomes" id="UP000261360">
    <property type="component" value="Unplaced"/>
</dbReference>
<sequence length="1584" mass="176220">MAGAEVYTPANPTCKIMTFRPTMEEFRDFNQYLVYMESQGAHRAGLAKVIPPKGWKPRRTYDDIDDLMIDAPIQQMVAGQSGLFTQYNIQKKPLSVQEFRRLANSDMYCTPRYLNYEDLERKYWKNLTFVSPIYGADVSGSLYDEDVEEWNIGHLNSILDVIEEDCGVSIQGVNTPYLYFGMWKTTFSWHTEDMDLYSINYLHFGEPKSWYAIPPEHGKRLERLATGFFPNSFKGCEAFLRHKMTLISPSILKKYGIPFDKITQEAGEFMITFPYGYHAGFNHGFNCAESTNFATVRWIDYGKVATQCTCSKDMVKISMEPFVKRFQPDRYPNWMVGKDSTPIDHTHATPSSTPELQSWLQRRRKTKPTNKGSSHSRMRSKRLRTTEEPVGLDGSSALSNSKRKGLGGPPGPKVRRSVAGTTCREEEKEKKKEAESKHNLNQNSIQLHDPCRQMCVVKVNRVESNSLGFSSKRPSHNSHCSLFPSPASPIKNEVKAETVTHIDPQHLSGSGATSRTPEGLRQQPEATQMHPAINESRCCSPEPQDLSTSQDCSIRVTHLEANKPSSSSNTTSTCAETEMSLCPPDCEPQTSSSSCREDTLSLTPNTDSNMDTGTENNTNNTAKAEKMDTVVDTKHITPHSTTEALYDLKAEPVEGDSYTSCGSFSPSGHNCSLEKSSTEENLFPPLLQRNAVDMPQLTPEPADKVGICPLPPVLTQEMPSLTPADDGLTDEPKSSMCSHQVAPVLQRETPTGSLSSHGAKREERETELITSKESLTVEHANNWHLDSPYNCEAVSGLEGNTAHLTANAMHKITSGGAHKMLIMPDIAVEKDHTKLENLTPGQSDVTPGQLVQSGAPQTEQHSNLAELASTDDSKESTERDSTFILSSAGSLLTGASNNNPPAPFPPLCTQSDSHSALQLNHHTTFSPSHCTSQNPYMEPKSFSTSIWKNFSSQSPAVLIQSLHPELPSDFTHDPLPYTMWTEPQCKEVTDLEDPDQDLRESENQEEEGGPLTWAQLEPTSLVSVGAVEPLGLCGDYGLHRGEEDGAEALSLCRELGRQREAEESLHSDAAVSPLGTGEREQDGVSDMEIGGSDGEEAEQQSSAKGESSSESSDEEEEEEEENDTSNYECDESGLEPGEVCAYPALSVKRTTKSWRHPLRKPTARAVPTAVKQQATSDDEPPEASLAEEEEQEMEVWAKPLIYLWQNRKSCFTAEREYNANAATMQPCCAVCTLFMPYYQPEDKAEDNRPATAKDTSKSSSPMEGPTRPCRGLRKTKPLVPEICFSFREQNCPPTPTNPLLQEDGTSPLLYCQGCCLQVHASCYGVAADDVSEQWSCDRCTEGSFTAECCLCNLRGGALKKTQNDKWAHVMCAVALPEARFSDEAKRGPIDTSRIPMQRYKLKQRACQASISLGQTVISKHKNLRYYSSKVTQITSQMFYEVMFDDGSFSNDTYPEDIVSRDCVNLGPPEVGEAVQVKWPDGLFYGAKYLGSNISYMYQVEFEDGSQVLAKREDVYTLDEDLPKKVKRRLSTASSMRFQDAFFTTQGERKRQRTPNSRFQKDYVALPGLRTTAKSTWEQRSHKGK</sequence>
<evidence type="ECO:0000256" key="14">
    <source>
        <dbReference type="ARBA" id="ARBA00023163"/>
    </source>
</evidence>
<dbReference type="EC" id="1.14.11.66" evidence="4"/>
<feature type="compositionally biased region" description="Basic residues" evidence="17">
    <location>
        <begin position="361"/>
        <end position="383"/>
    </location>
</feature>
<dbReference type="Pfam" id="PF18104">
    <property type="entry name" value="Tudor_2"/>
    <property type="match status" value="1"/>
</dbReference>
<reference evidence="20" key="2">
    <citation type="submission" date="2025-09" db="UniProtKB">
        <authorList>
            <consortium name="Ensembl"/>
        </authorList>
    </citation>
    <scope>IDENTIFICATION</scope>
</reference>
<dbReference type="Gene3D" id="2.30.30.140">
    <property type="match status" value="1"/>
</dbReference>
<feature type="compositionally biased region" description="Basic and acidic residues" evidence="17">
    <location>
        <begin position="423"/>
        <end position="438"/>
    </location>
</feature>
<feature type="region of interest" description="Disordered" evidence="17">
    <location>
        <begin position="837"/>
        <end position="880"/>
    </location>
</feature>
<dbReference type="InterPro" id="IPR013083">
    <property type="entry name" value="Znf_RING/FYVE/PHD"/>
</dbReference>
<evidence type="ECO:0000259" key="19">
    <source>
        <dbReference type="PROSITE" id="PS51184"/>
    </source>
</evidence>
<evidence type="ECO:0000256" key="6">
    <source>
        <dbReference type="ARBA" id="ARBA00022737"/>
    </source>
</evidence>
<feature type="domain" description="JmjN" evidence="18">
    <location>
        <begin position="16"/>
        <end position="58"/>
    </location>
</feature>
<evidence type="ECO:0000313" key="21">
    <source>
        <dbReference type="Proteomes" id="UP000261360"/>
    </source>
</evidence>
<dbReference type="InterPro" id="IPR011011">
    <property type="entry name" value="Znf_FYVE_PHD"/>
</dbReference>
<dbReference type="GO" id="GO:0010468">
    <property type="term" value="P:regulation of gene expression"/>
    <property type="evidence" value="ECO:0007669"/>
    <property type="project" value="TreeGrafter"/>
</dbReference>
<dbReference type="GeneID" id="111664525"/>
<keyword evidence="15" id="KW-0539">Nucleus</keyword>
<comment type="subcellular location">
    <subcellularLocation>
        <location evidence="2">Nucleus</location>
    </subcellularLocation>
</comment>
<evidence type="ECO:0000256" key="4">
    <source>
        <dbReference type="ARBA" id="ARBA00012900"/>
    </source>
</evidence>
<name>A0A3B4YTY8_SERLL</name>
<keyword evidence="13" id="KW-0805">Transcription regulation</keyword>
<dbReference type="Pfam" id="PF13832">
    <property type="entry name" value="zf-HC5HC2H_2"/>
    <property type="match status" value="1"/>
</dbReference>
<dbReference type="InterPro" id="IPR040477">
    <property type="entry name" value="KDM4-like_Tudor"/>
</dbReference>
<feature type="region of interest" description="Disordered" evidence="17">
    <location>
        <begin position="892"/>
        <end position="915"/>
    </location>
</feature>
<dbReference type="PROSITE" id="PS51183">
    <property type="entry name" value="JMJN"/>
    <property type="match status" value="1"/>
</dbReference>
<dbReference type="GO" id="GO:0005634">
    <property type="term" value="C:nucleus"/>
    <property type="evidence" value="ECO:0007669"/>
    <property type="project" value="UniProtKB-SubCell"/>
</dbReference>
<keyword evidence="14" id="KW-0804">Transcription</keyword>
<dbReference type="SMART" id="SM00558">
    <property type="entry name" value="JmjC"/>
    <property type="match status" value="1"/>
</dbReference>
<dbReference type="GeneTree" id="ENSGT00940000166168"/>
<feature type="region of interest" description="Disordered" evidence="17">
    <location>
        <begin position="1062"/>
        <end position="1135"/>
    </location>
</feature>
<feature type="region of interest" description="Disordered" evidence="17">
    <location>
        <begin position="1152"/>
        <end position="1191"/>
    </location>
</feature>
<dbReference type="InterPro" id="IPR019787">
    <property type="entry name" value="Znf_PHD-finger"/>
</dbReference>
<dbReference type="SMART" id="SM00545">
    <property type="entry name" value="JmjN"/>
    <property type="match status" value="1"/>
</dbReference>
<comment type="cofactor">
    <cofactor evidence="1">
        <name>Fe(2+)</name>
        <dbReference type="ChEBI" id="CHEBI:29033"/>
    </cofactor>
</comment>
<dbReference type="Ensembl" id="ENSSLDT00000032737.1">
    <property type="protein sequence ID" value="ENSSLDP00000031828.1"/>
    <property type="gene ID" value="ENSSLDG00000024407.1"/>
</dbReference>
<dbReference type="SUPFAM" id="SSF57903">
    <property type="entry name" value="FYVE/PHD zinc finger"/>
    <property type="match status" value="1"/>
</dbReference>
<dbReference type="PANTHER" id="PTHR10694:SF104">
    <property type="entry name" value="LYSINE-SPECIFIC DEMETHYLASE 4C"/>
    <property type="match status" value="1"/>
</dbReference>
<dbReference type="SMART" id="SM00333">
    <property type="entry name" value="TUDOR"/>
    <property type="match status" value="2"/>
</dbReference>